<accession>A0A4P7W0X9</accession>
<evidence type="ECO:0000313" key="2">
    <source>
        <dbReference type="Proteomes" id="UP000297149"/>
    </source>
</evidence>
<keyword evidence="2" id="KW-1185">Reference proteome</keyword>
<sequence length="712" mass="81213">MTDNFFLSPAHKEQGLRRYRPIQIRCWHLNFITPPLLLPERWKNADFCVHLQSLMKKYILIIFTIIAAGFSVAAADDIPDDSLSYSWRVVQPLGLRERMPLDTLLYNYHKTAVPSSYSPAFATTGNQASVGKNMIFMQSNPMSDFFFRDAKQFWIPDIETMRFYNSRIPMTQLGYNTGGGREIAQDWLRMMFSGNLNKRTQIGAQLSYPYSKGSYNYQAAKGMVWGLSGSYTGDRYEFQGFFNAYNMLNKENGGITDDLYILDPAQLQGGVSSINAKSIPTNLTAAHSRVSGKQFYMNHRYKVGYWREEKDENDSIVSREYIPVSSFIWTFDYNAARHKFTNTSASEEESFWTNHYMSTAATTDKTSYSSMRNTVGVSLLEGFNKYAKAGLGAFLTHELRTYHQTDDTLAISGPDRPEGLTPYPFESRLKGKETQNLLYVGAQLVKQQGHLLNYEATASLGLIGPVAGEIKADGNVSTRIKLLGDTVTVKGYGHFSNTTAPYLMNNYISNHFAWMNDFGKTRRLRFGGILNLPHTGTHVDVGVENVQNHIYFGPDMLPVQNGGSVQVFSVQLQQNFRWRALNWENSLIYQKSSDDAVIPLPQFAVYSNLFLNFKVAKVLEVQMGVDMDYYTKYYAPGYQPATMAFYNQREIKCGNYPFMNAYANFKLSRARFFVLYSHLNQGLFGNDDYFSLPHYPLNPRRFQMGVIVDFMN</sequence>
<dbReference type="AlphaFoldDB" id="A0A4P7W0X9"/>
<evidence type="ECO:0008006" key="3">
    <source>
        <dbReference type="Google" id="ProtNLM"/>
    </source>
</evidence>
<reference evidence="2" key="1">
    <citation type="submission" date="2019-02" db="EMBL/GenBank/DDBJ databases">
        <title>Isolation and identification of novel species under the genus Muribaculum.</title>
        <authorList>
            <person name="Miyake S."/>
            <person name="Ding Y."/>
            <person name="Low A."/>
            <person name="Soh M."/>
            <person name="Seedorf H."/>
        </authorList>
    </citation>
    <scope>NUCLEOTIDE SEQUENCE [LARGE SCALE GENOMIC DNA]</scope>
    <source>
        <strain evidence="2">H5</strain>
    </source>
</reference>
<dbReference type="Proteomes" id="UP000297149">
    <property type="component" value="Chromosome"/>
</dbReference>
<dbReference type="Pfam" id="PF14121">
    <property type="entry name" value="Porin_10"/>
    <property type="match status" value="1"/>
</dbReference>
<organism evidence="1 2">
    <name type="scientific">Duncaniella dubosii</name>
    <dbReference type="NCBI Taxonomy" id="2518971"/>
    <lineage>
        <taxon>Bacteria</taxon>
        <taxon>Pseudomonadati</taxon>
        <taxon>Bacteroidota</taxon>
        <taxon>Bacteroidia</taxon>
        <taxon>Bacteroidales</taxon>
        <taxon>Muribaculaceae</taxon>
        <taxon>Duncaniella</taxon>
    </lineage>
</organism>
<evidence type="ECO:0000313" key="1">
    <source>
        <dbReference type="EMBL" id="QCD41521.1"/>
    </source>
</evidence>
<dbReference type="InterPro" id="IPR025631">
    <property type="entry name" value="Porin_10"/>
</dbReference>
<protein>
    <recommendedName>
        <fullName evidence="3">Porin</fullName>
    </recommendedName>
</protein>
<dbReference type="EMBL" id="CP039396">
    <property type="protein sequence ID" value="QCD41521.1"/>
    <property type="molecule type" value="Genomic_DNA"/>
</dbReference>
<proteinExistence type="predicted"/>
<name>A0A4P7W0X9_9BACT</name>
<gene>
    <name evidence="1" type="ORF">E7747_03935</name>
</gene>
<dbReference type="KEGG" id="ddb:E7747_03935"/>